<sequence>MLEEYLYFDNLPTMISESQLRTAIYYEWGQNNASRATANINNAFGESIAPSDYHLIRPLKLHLRGKKFDKYDDLKTAVDNFFASQPPEFWVKVIDLNCEYIIDS</sequence>
<name>A0A2A2KEU2_9BILA</name>
<proteinExistence type="predicted"/>
<protein>
    <recommendedName>
        <fullName evidence="3">Mos1 transposase HTH domain-containing protein</fullName>
    </recommendedName>
</protein>
<dbReference type="Proteomes" id="UP000218231">
    <property type="component" value="Unassembled WGS sequence"/>
</dbReference>
<evidence type="ECO:0000313" key="2">
    <source>
        <dbReference type="Proteomes" id="UP000218231"/>
    </source>
</evidence>
<dbReference type="EMBL" id="LIAE01008785">
    <property type="protein sequence ID" value="PAV72455.1"/>
    <property type="molecule type" value="Genomic_DNA"/>
</dbReference>
<organism evidence="1 2">
    <name type="scientific">Diploscapter pachys</name>
    <dbReference type="NCBI Taxonomy" id="2018661"/>
    <lineage>
        <taxon>Eukaryota</taxon>
        <taxon>Metazoa</taxon>
        <taxon>Ecdysozoa</taxon>
        <taxon>Nematoda</taxon>
        <taxon>Chromadorea</taxon>
        <taxon>Rhabditida</taxon>
        <taxon>Rhabditina</taxon>
        <taxon>Rhabditomorpha</taxon>
        <taxon>Rhabditoidea</taxon>
        <taxon>Rhabditidae</taxon>
        <taxon>Diploscapter</taxon>
    </lineage>
</organism>
<dbReference type="OrthoDB" id="6118231at2759"/>
<accession>A0A2A2KEU2</accession>
<dbReference type="InterPro" id="IPR036397">
    <property type="entry name" value="RNaseH_sf"/>
</dbReference>
<reference evidence="1 2" key="1">
    <citation type="journal article" date="2017" name="Curr. Biol.">
        <title>Genome architecture and evolution of a unichromosomal asexual nematode.</title>
        <authorList>
            <person name="Fradin H."/>
            <person name="Zegar C."/>
            <person name="Gutwein M."/>
            <person name="Lucas J."/>
            <person name="Kovtun M."/>
            <person name="Corcoran D."/>
            <person name="Baugh L.R."/>
            <person name="Kiontke K."/>
            <person name="Gunsalus K."/>
            <person name="Fitch D.H."/>
            <person name="Piano F."/>
        </authorList>
    </citation>
    <scope>NUCLEOTIDE SEQUENCE [LARGE SCALE GENOMIC DNA]</scope>
    <source>
        <strain evidence="1">PF1309</strain>
    </source>
</reference>
<dbReference type="GO" id="GO:0003676">
    <property type="term" value="F:nucleic acid binding"/>
    <property type="evidence" value="ECO:0007669"/>
    <property type="project" value="InterPro"/>
</dbReference>
<evidence type="ECO:0000313" key="1">
    <source>
        <dbReference type="EMBL" id="PAV72455.1"/>
    </source>
</evidence>
<comment type="caution">
    <text evidence="1">The sequence shown here is derived from an EMBL/GenBank/DDBJ whole genome shotgun (WGS) entry which is preliminary data.</text>
</comment>
<dbReference type="STRING" id="2018661.A0A2A2KEU2"/>
<dbReference type="AlphaFoldDB" id="A0A2A2KEU2"/>
<gene>
    <name evidence="1" type="ORF">WR25_02642</name>
</gene>
<evidence type="ECO:0008006" key="3">
    <source>
        <dbReference type="Google" id="ProtNLM"/>
    </source>
</evidence>
<dbReference type="Gene3D" id="3.30.420.10">
    <property type="entry name" value="Ribonuclease H-like superfamily/Ribonuclease H"/>
    <property type="match status" value="1"/>
</dbReference>
<keyword evidence="2" id="KW-1185">Reference proteome</keyword>